<dbReference type="InterPro" id="IPR013785">
    <property type="entry name" value="Aldolase_TIM"/>
</dbReference>
<protein>
    <recommendedName>
        <fullName evidence="7">Orotidine 5'-phosphate decarboxylase</fullName>
        <ecNumber evidence="7">4.1.1.23</ecNumber>
    </recommendedName>
    <alternativeName>
        <fullName evidence="7">OMP decarboxylase</fullName>
        <shortName evidence="7">OMPDCase</shortName>
        <shortName evidence="7">OMPdecase</shortName>
    </alternativeName>
</protein>
<dbReference type="SUPFAM" id="SSF51366">
    <property type="entry name" value="Ribulose-phoshate binding barrel"/>
    <property type="match status" value="1"/>
</dbReference>
<keyword evidence="5 7" id="KW-0456">Lyase</keyword>
<dbReference type="HAMAP" id="MF_01200_B">
    <property type="entry name" value="OMPdecase_type1_B"/>
    <property type="match status" value="1"/>
</dbReference>
<evidence type="ECO:0000256" key="8">
    <source>
        <dbReference type="RuleBase" id="RU000512"/>
    </source>
</evidence>
<feature type="domain" description="Orotidine 5'-phosphate decarboxylase" evidence="9">
    <location>
        <begin position="16"/>
        <end position="233"/>
    </location>
</feature>
<evidence type="ECO:0000256" key="1">
    <source>
        <dbReference type="ARBA" id="ARBA00002356"/>
    </source>
</evidence>
<evidence type="ECO:0000256" key="4">
    <source>
        <dbReference type="ARBA" id="ARBA00022975"/>
    </source>
</evidence>
<sequence length="240" mass="25203">MSLPTNSVPAGDIRDRLIIGLDVPSVEEARALVERIGDAGTFYKIGYQLAYAGGFEFARELIGQGKKVFLDLKLHDIGNTVEEGVRSVARLGATFLTVHAYPQTMRAAVAGKAGTGLKILAVTVLTSYDDNDLVEAGYAPVPTAELVARRAEQARDLGVDGIVCAATEAQAVRGIVGRNCLIVTPGIRPPGSEAGDQKRIVTPAEGIRLGANHLVVARPIVKAADPRAAAEAIVRDIADA</sequence>
<feature type="active site" description="Proton donor" evidence="7">
    <location>
        <position position="73"/>
    </location>
</feature>
<keyword evidence="3 7" id="KW-0210">Decarboxylase</keyword>
<comment type="caution">
    <text evidence="10">The sequence shown here is derived from an EMBL/GenBank/DDBJ whole genome shotgun (WGS) entry which is preliminary data.</text>
</comment>
<evidence type="ECO:0000256" key="3">
    <source>
        <dbReference type="ARBA" id="ARBA00022793"/>
    </source>
</evidence>
<comment type="subunit">
    <text evidence="7">Homodimer.</text>
</comment>
<comment type="similarity">
    <text evidence="7">Belongs to the OMP decarboxylase family. Type 1 subfamily.</text>
</comment>
<evidence type="ECO:0000259" key="9">
    <source>
        <dbReference type="SMART" id="SM00934"/>
    </source>
</evidence>
<comment type="pathway">
    <text evidence="2 7 8">Pyrimidine metabolism; UMP biosynthesis via de novo pathway; UMP from orotate: step 2/2.</text>
</comment>
<dbReference type="InterPro" id="IPR014732">
    <property type="entry name" value="OMPdecase"/>
</dbReference>
<feature type="binding site" evidence="7">
    <location>
        <position position="44"/>
    </location>
    <ligand>
        <name>substrate</name>
    </ligand>
</feature>
<dbReference type="GO" id="GO:0004590">
    <property type="term" value="F:orotidine-5'-phosphate decarboxylase activity"/>
    <property type="evidence" value="ECO:0007669"/>
    <property type="project" value="UniProtKB-EC"/>
</dbReference>
<feature type="binding site" evidence="7">
    <location>
        <position position="126"/>
    </location>
    <ligand>
        <name>substrate</name>
    </ligand>
</feature>
<dbReference type="InterPro" id="IPR047596">
    <property type="entry name" value="OMPdecase_bac"/>
</dbReference>
<dbReference type="Proteomes" id="UP001593940">
    <property type="component" value="Unassembled WGS sequence"/>
</dbReference>
<comment type="catalytic activity">
    <reaction evidence="6 7 8">
        <text>orotidine 5'-phosphate + H(+) = UMP + CO2</text>
        <dbReference type="Rhea" id="RHEA:11596"/>
        <dbReference type="ChEBI" id="CHEBI:15378"/>
        <dbReference type="ChEBI" id="CHEBI:16526"/>
        <dbReference type="ChEBI" id="CHEBI:57538"/>
        <dbReference type="ChEBI" id="CHEBI:57865"/>
        <dbReference type="EC" id="4.1.1.23"/>
    </reaction>
</comment>
<dbReference type="EC" id="4.1.1.23" evidence="7"/>
<gene>
    <name evidence="7 10" type="primary">pyrF</name>
    <name evidence="10" type="ORF">ACETIH_26350</name>
</gene>
<dbReference type="Gene3D" id="3.20.20.70">
    <property type="entry name" value="Aldolase class I"/>
    <property type="match status" value="1"/>
</dbReference>
<dbReference type="CDD" id="cd04725">
    <property type="entry name" value="OMP_decarboxylase_like"/>
    <property type="match status" value="1"/>
</dbReference>
<dbReference type="PANTHER" id="PTHR32119">
    <property type="entry name" value="OROTIDINE 5'-PHOSPHATE DECARBOXYLASE"/>
    <property type="match status" value="1"/>
</dbReference>
<proteinExistence type="inferred from homology"/>
<dbReference type="InterPro" id="IPR011060">
    <property type="entry name" value="RibuloseP-bd_barrel"/>
</dbReference>
<evidence type="ECO:0000313" key="10">
    <source>
        <dbReference type="EMBL" id="MFC1460162.1"/>
    </source>
</evidence>
<feature type="binding site" evidence="7">
    <location>
        <position position="22"/>
    </location>
    <ligand>
        <name>substrate</name>
    </ligand>
</feature>
<dbReference type="InterPro" id="IPR018089">
    <property type="entry name" value="OMPdecase_AS"/>
</dbReference>
<evidence type="ECO:0000256" key="5">
    <source>
        <dbReference type="ARBA" id="ARBA00023239"/>
    </source>
</evidence>
<evidence type="ECO:0000256" key="7">
    <source>
        <dbReference type="HAMAP-Rule" id="MF_01200"/>
    </source>
</evidence>
<feature type="binding site" evidence="7">
    <location>
        <position position="218"/>
    </location>
    <ligand>
        <name>substrate</name>
    </ligand>
</feature>
<reference evidence="10 11" key="1">
    <citation type="submission" date="2024-09" db="EMBL/GenBank/DDBJ databases">
        <title>Nodulacao em especies de Leguminosae Basais da Amazonia e Caracterizacao dos Rizobios e Bacterias Associadas aos Nodulos.</title>
        <authorList>
            <person name="Jambeiro I.C.A."/>
            <person name="Lopes I.S."/>
            <person name="Aguiar E.R.G.R."/>
            <person name="Santos A.F.J."/>
            <person name="Dos Santos J.M.F."/>
            <person name="Gross E."/>
        </authorList>
    </citation>
    <scope>NUCLEOTIDE SEQUENCE [LARGE SCALE GENOMIC DNA]</scope>
    <source>
        <strain evidence="10 11">BRUESC1165</strain>
    </source>
</reference>
<dbReference type="PANTHER" id="PTHR32119:SF2">
    <property type="entry name" value="OROTIDINE 5'-PHOSPHATE DECARBOXYLASE"/>
    <property type="match status" value="1"/>
</dbReference>
<keyword evidence="4 7" id="KW-0665">Pyrimidine biosynthesis</keyword>
<dbReference type="NCBIfam" id="NF001273">
    <property type="entry name" value="PRK00230.1"/>
    <property type="match status" value="1"/>
</dbReference>
<dbReference type="NCBIfam" id="TIGR01740">
    <property type="entry name" value="pyrF"/>
    <property type="match status" value="1"/>
</dbReference>
<dbReference type="Pfam" id="PF00215">
    <property type="entry name" value="OMPdecase"/>
    <property type="match status" value="1"/>
</dbReference>
<accession>A0ABV6YFV5</accession>
<evidence type="ECO:0000256" key="6">
    <source>
        <dbReference type="ARBA" id="ARBA00049157"/>
    </source>
</evidence>
<dbReference type="PROSITE" id="PS00156">
    <property type="entry name" value="OMPDECASE"/>
    <property type="match status" value="1"/>
</dbReference>
<evidence type="ECO:0000313" key="11">
    <source>
        <dbReference type="Proteomes" id="UP001593940"/>
    </source>
</evidence>
<dbReference type="RefSeq" id="WP_377031475.1">
    <property type="nucleotide sequence ID" value="NZ_JBHOMY010000121.1"/>
</dbReference>
<feature type="binding site" evidence="7">
    <location>
        <position position="197"/>
    </location>
    <ligand>
        <name>substrate</name>
    </ligand>
</feature>
<comment type="function">
    <text evidence="1 7">Catalyzes the decarboxylation of orotidine 5'-monophosphate (OMP) to uridine 5'-monophosphate (UMP).</text>
</comment>
<dbReference type="InterPro" id="IPR001754">
    <property type="entry name" value="OMPdeCOase_dom"/>
</dbReference>
<keyword evidence="11" id="KW-1185">Reference proteome</keyword>
<name>A0ABV6YFV5_9HYPH</name>
<feature type="binding site" evidence="7">
    <location>
        <position position="188"/>
    </location>
    <ligand>
        <name>substrate</name>
    </ligand>
</feature>
<dbReference type="EMBL" id="JBHOMY010000121">
    <property type="protein sequence ID" value="MFC1460162.1"/>
    <property type="molecule type" value="Genomic_DNA"/>
</dbReference>
<comment type="caution">
    <text evidence="7">Lacks conserved residue(s) required for the propagation of feature annotation.</text>
</comment>
<feature type="binding site" evidence="7">
    <location>
        <begin position="71"/>
        <end position="80"/>
    </location>
    <ligand>
        <name>substrate</name>
    </ligand>
</feature>
<dbReference type="SMART" id="SM00934">
    <property type="entry name" value="OMPdecase"/>
    <property type="match status" value="1"/>
</dbReference>
<evidence type="ECO:0000256" key="2">
    <source>
        <dbReference type="ARBA" id="ARBA00004861"/>
    </source>
</evidence>
<organism evidence="10 11">
    <name type="scientific">Microvirga arabica</name>
    <dbReference type="NCBI Taxonomy" id="1128671"/>
    <lineage>
        <taxon>Bacteria</taxon>
        <taxon>Pseudomonadati</taxon>
        <taxon>Pseudomonadota</taxon>
        <taxon>Alphaproteobacteria</taxon>
        <taxon>Hyphomicrobiales</taxon>
        <taxon>Methylobacteriaceae</taxon>
        <taxon>Microvirga</taxon>
    </lineage>
</organism>